<evidence type="ECO:0008006" key="7">
    <source>
        <dbReference type="Google" id="ProtNLM"/>
    </source>
</evidence>
<evidence type="ECO:0000313" key="6">
    <source>
        <dbReference type="Proteomes" id="UP001365542"/>
    </source>
</evidence>
<reference evidence="5 6" key="1">
    <citation type="submission" date="2019-10" db="EMBL/GenBank/DDBJ databases">
        <authorList>
            <person name="Palmer J.M."/>
        </authorList>
    </citation>
    <scope>NUCLEOTIDE SEQUENCE [LARGE SCALE GENOMIC DNA]</scope>
    <source>
        <strain evidence="5 6">TWF694</strain>
    </source>
</reference>
<dbReference type="InterPro" id="IPR044432">
    <property type="entry name" value="Set10/Efm1_SET"/>
</dbReference>
<dbReference type="CDD" id="cd19180">
    <property type="entry name" value="SET_SpSET10-like"/>
    <property type="match status" value="1"/>
</dbReference>
<keyword evidence="3" id="KW-0949">S-adenosyl-L-methionine</keyword>
<proteinExistence type="predicted"/>
<gene>
    <name evidence="5" type="ORF">TWF694_008619</name>
</gene>
<dbReference type="PANTHER" id="PTHR13271">
    <property type="entry name" value="UNCHARACTERIZED PUTATIVE METHYLTRANSFERASE"/>
    <property type="match status" value="1"/>
</dbReference>
<name>A0AAV9XGL8_9PEZI</name>
<dbReference type="GO" id="GO:0032259">
    <property type="term" value="P:methylation"/>
    <property type="evidence" value="ECO:0007669"/>
    <property type="project" value="UniProtKB-KW"/>
</dbReference>
<dbReference type="SUPFAM" id="SSF82199">
    <property type="entry name" value="SET domain"/>
    <property type="match status" value="1"/>
</dbReference>
<dbReference type="Gene3D" id="3.90.1410.10">
    <property type="entry name" value="set domain protein methyltransferase, domain 1"/>
    <property type="match status" value="1"/>
</dbReference>
<dbReference type="GO" id="GO:0005634">
    <property type="term" value="C:nucleus"/>
    <property type="evidence" value="ECO:0007669"/>
    <property type="project" value="TreeGrafter"/>
</dbReference>
<dbReference type="Gene3D" id="3.90.1420.10">
    <property type="entry name" value="Rubisco LSMT, substrate-binding domain"/>
    <property type="match status" value="1"/>
</dbReference>
<dbReference type="EMBL" id="JAVHJO010000004">
    <property type="protein sequence ID" value="KAK6541253.1"/>
    <property type="molecule type" value="Genomic_DNA"/>
</dbReference>
<protein>
    <recommendedName>
        <fullName evidence="7">SET domain-containing protein</fullName>
    </recommendedName>
</protein>
<evidence type="ECO:0000256" key="3">
    <source>
        <dbReference type="ARBA" id="ARBA00022691"/>
    </source>
</evidence>
<keyword evidence="6" id="KW-1185">Reference proteome</keyword>
<dbReference type="Proteomes" id="UP001365542">
    <property type="component" value="Unassembled WGS sequence"/>
</dbReference>
<evidence type="ECO:0000256" key="1">
    <source>
        <dbReference type="ARBA" id="ARBA00022603"/>
    </source>
</evidence>
<dbReference type="AlphaFoldDB" id="A0AAV9XGL8"/>
<comment type="caution">
    <text evidence="5">The sequence shown here is derived from an EMBL/GenBank/DDBJ whole genome shotgun (WGS) entry which is preliminary data.</text>
</comment>
<evidence type="ECO:0000256" key="2">
    <source>
        <dbReference type="ARBA" id="ARBA00022679"/>
    </source>
</evidence>
<dbReference type="InterPro" id="IPR046341">
    <property type="entry name" value="SET_dom_sf"/>
</dbReference>
<keyword evidence="2" id="KW-0808">Transferase</keyword>
<organism evidence="5 6">
    <name type="scientific">Orbilia ellipsospora</name>
    <dbReference type="NCBI Taxonomy" id="2528407"/>
    <lineage>
        <taxon>Eukaryota</taxon>
        <taxon>Fungi</taxon>
        <taxon>Dikarya</taxon>
        <taxon>Ascomycota</taxon>
        <taxon>Pezizomycotina</taxon>
        <taxon>Orbiliomycetes</taxon>
        <taxon>Orbiliales</taxon>
        <taxon>Orbiliaceae</taxon>
        <taxon>Orbilia</taxon>
    </lineage>
</organism>
<accession>A0AAV9XGL8</accession>
<evidence type="ECO:0000313" key="5">
    <source>
        <dbReference type="EMBL" id="KAK6541253.1"/>
    </source>
</evidence>
<dbReference type="GO" id="GO:0016279">
    <property type="term" value="F:protein-lysine N-methyltransferase activity"/>
    <property type="evidence" value="ECO:0007669"/>
    <property type="project" value="InterPro"/>
</dbReference>
<feature type="region of interest" description="Disordered" evidence="4">
    <location>
        <begin position="410"/>
        <end position="430"/>
    </location>
</feature>
<sequence length="620" mass="69966">MTEPASKRLKLDAIAATHRLYSADKDLQLLAEWVIDNGGYFSDNLELYKDETNGYSVRVISYPENYSQRSDELGSLPLVSCPTSIIFSLANPKPSLPSIFLDSPSISDHAKSCFHLSQHILLEDKSPHWPYIKLLPSKFDTPLYFNAEEMVRLAGTNLGAGDVALRKSLWMEEWEMGVQALKEIGNLENIEKYTWDLYLRSATLYTSRSFPSQLVGITQNATAPSACDAQKHTESFPVLIPLVDILNHQPSTKIVWKPTPESFSLEALGHLPIGSQVFNNYGPKANEELLMGYGFVIPGSPVDSLAMKFTMLPRDPMVAAIWEQRESKKKWSNVFHLTKSSMTTDAKIGIYALENDWPEALVDLFRLLVINELELETLKDENSNKIPISTRNELAVALGLKQAMTQKLSTLRKYDSPSNQPPRNQKERSADIYRQGQQDIMVSKLEKLDNFITNYAPAKRLSSGRYLSDNERLKQILKDFPIPTGVDGEGDDEGIVEFELIEEGELVLLIAILREYFLRENGKDSSHQPKDFWDQFMLMLGKGTGMSFDESLEVDEQSKDNDNEEVSEIIADYCNMITSANDSTDLFNGHQLIGSHISWAWDIVKMKCINLDAKEAILTI</sequence>
<dbReference type="InterPro" id="IPR050600">
    <property type="entry name" value="SETD3_SETD6_MTase"/>
</dbReference>
<keyword evidence="1" id="KW-0489">Methyltransferase</keyword>
<dbReference type="PANTHER" id="PTHR13271:SF147">
    <property type="entry name" value="PROTEIN-LYSINE N-METHYLTRANSFERASE EFM1-RELATED"/>
    <property type="match status" value="1"/>
</dbReference>
<dbReference type="InterPro" id="IPR036464">
    <property type="entry name" value="Rubisco_LSMT_subst-bd_sf"/>
</dbReference>
<evidence type="ECO:0000256" key="4">
    <source>
        <dbReference type="SAM" id="MobiDB-lite"/>
    </source>
</evidence>